<comment type="caution">
    <text evidence="21">The sequence shown here is derived from an EMBL/GenBank/DDBJ whole genome shotgun (WGS) entry which is preliminary data.</text>
</comment>
<keyword evidence="9 21" id="KW-0067">ATP-binding</keyword>
<gene>
    <name evidence="21" type="ORF">DKP76_17140</name>
</gene>
<dbReference type="NCBIfam" id="NF008453">
    <property type="entry name" value="PRK11308.1"/>
    <property type="match status" value="2"/>
</dbReference>
<comment type="subunit">
    <text evidence="2">The complex is composed of two ATP-binding proteins (GsiA), two transmembrane proteins (GsiC and GsiD) and a solute-binding protein (GsiB).</text>
</comment>
<protein>
    <recommendedName>
        <fullName evidence="18">Glutathione import ATP-binding protein GsiA</fullName>
        <ecNumber evidence="17">7.4.2.10</ecNumber>
    </recommendedName>
</protein>
<dbReference type="FunFam" id="3.40.50.300:FF:000016">
    <property type="entry name" value="Oligopeptide ABC transporter ATP-binding component"/>
    <property type="match status" value="2"/>
</dbReference>
<feature type="domain" description="ABC transporter" evidence="20">
    <location>
        <begin position="14"/>
        <end position="265"/>
    </location>
</feature>
<evidence type="ECO:0000256" key="16">
    <source>
        <dbReference type="ARBA" id="ARBA00038416"/>
    </source>
</evidence>
<comment type="function">
    <text evidence="15">Part of the ABC transporter complex GsiABCD involved in glutathione import. Responsible for energy coupling to the transport system.</text>
</comment>
<dbReference type="Pfam" id="PF00005">
    <property type="entry name" value="ABC_tran"/>
    <property type="match status" value="2"/>
</dbReference>
<accession>A0A316JBY1</accession>
<dbReference type="Pfam" id="PF08352">
    <property type="entry name" value="oligo_HPY"/>
    <property type="match status" value="2"/>
</dbReference>
<dbReference type="InterPro" id="IPR003439">
    <property type="entry name" value="ABC_transporter-like_ATP-bd"/>
</dbReference>
<dbReference type="PROSITE" id="PS00211">
    <property type="entry name" value="ABC_TRANSPORTER_1"/>
    <property type="match status" value="2"/>
</dbReference>
<comment type="similarity">
    <text evidence="16">Belongs to the ABC transporter superfamily. Glutathione importer (TC 3.A.1.5.11) family.</text>
</comment>
<dbReference type="SUPFAM" id="SSF52540">
    <property type="entry name" value="P-loop containing nucleoside triphosphate hydrolases"/>
    <property type="match status" value="2"/>
</dbReference>
<dbReference type="OrthoDB" id="9802264at2"/>
<dbReference type="CDD" id="cd03257">
    <property type="entry name" value="ABC_NikE_OppD_transporters"/>
    <property type="match status" value="2"/>
</dbReference>
<dbReference type="GO" id="GO:0015031">
    <property type="term" value="P:protein transport"/>
    <property type="evidence" value="ECO:0007669"/>
    <property type="project" value="UniProtKB-KW"/>
</dbReference>
<dbReference type="InterPro" id="IPR050319">
    <property type="entry name" value="ABC_transp_ATP-bind"/>
</dbReference>
<comment type="subcellular location">
    <subcellularLocation>
        <location evidence="1">Cell inner membrane</location>
        <topology evidence="1">Peripheral membrane protein</topology>
    </subcellularLocation>
</comment>
<evidence type="ECO:0000256" key="12">
    <source>
        <dbReference type="ARBA" id="ARBA00022967"/>
    </source>
</evidence>
<comment type="function">
    <text evidence="14">Probably part of an ABC transporter complex that could be involved in peptide import. Probably responsible for energy coupling to the transport system.</text>
</comment>
<evidence type="ECO:0000256" key="11">
    <source>
        <dbReference type="ARBA" id="ARBA00022927"/>
    </source>
</evidence>
<evidence type="ECO:0000256" key="7">
    <source>
        <dbReference type="ARBA" id="ARBA00022741"/>
    </source>
</evidence>
<proteinExistence type="inferred from homology"/>
<evidence type="ECO:0000256" key="2">
    <source>
        <dbReference type="ARBA" id="ARBA00011469"/>
    </source>
</evidence>
<dbReference type="InterPro" id="IPR017871">
    <property type="entry name" value="ABC_transporter-like_CS"/>
</dbReference>
<keyword evidence="22" id="KW-1185">Reference proteome</keyword>
<evidence type="ECO:0000256" key="14">
    <source>
        <dbReference type="ARBA" id="ARBA00025070"/>
    </source>
</evidence>
<name>A0A316JBY1_9HYPH</name>
<dbReference type="GO" id="GO:0005886">
    <property type="term" value="C:plasma membrane"/>
    <property type="evidence" value="ECO:0007669"/>
    <property type="project" value="UniProtKB-SubCell"/>
</dbReference>
<evidence type="ECO:0000256" key="8">
    <source>
        <dbReference type="ARBA" id="ARBA00022801"/>
    </source>
</evidence>
<keyword evidence="13" id="KW-0472">Membrane</keyword>
<evidence type="ECO:0000256" key="15">
    <source>
        <dbReference type="ARBA" id="ARBA00037530"/>
    </source>
</evidence>
<evidence type="ECO:0000313" key="21">
    <source>
        <dbReference type="EMBL" id="PWL16513.1"/>
    </source>
</evidence>
<keyword evidence="11" id="KW-0653">Protein transport</keyword>
<evidence type="ECO:0000256" key="6">
    <source>
        <dbReference type="ARBA" id="ARBA00022737"/>
    </source>
</evidence>
<dbReference type="GO" id="GO:0005524">
    <property type="term" value="F:ATP binding"/>
    <property type="evidence" value="ECO:0007669"/>
    <property type="project" value="UniProtKB-KW"/>
</dbReference>
<dbReference type="EC" id="7.4.2.10" evidence="17"/>
<sequence>MFDTAPLSPDRPVLSVTDLTAAFKQRDGSYRTIIDKISFDIAPRETLAVVGESGSGKSVTAMSIMRLLADRSTRITGKVELDGRSLLDLTEQDMRTVRGNDIAMIFQEPMTSLNPLMTVGAQIGEVLVRHRGMSWAKARTESIRMLERVRIPEAARRLAEYPHRLSGGMRQRVMIAMALACKPRLLIADEPTTALDVTIQAQTLALMKVLQEEEGMGILFITHDMGVVSEVADRTLVMLKGNAVERGKTTDIFNAPTHPYTKALLAAVPTLGSMAGEALPMRFPCVDAKTGIATPPPLAVDTVAQDELPVLTVKNLTTRYTVGRGLIGKPKFAIHAVENVSFELRKGETLALVGESGCGKSTLGRSVLRLVEPKSGEIKLHGTDIGDLNASALRRMRRSAQLIFQDPYASLDPRYSVGTAIAEPLLTHGLATKAQARERVAALLERVGLSADYATRYPHEFSGGQRQRISIARALALEPSMIVADEAVSALDVSIKAQVLNLMLDLQENLKIAYLFISHDMAVVERISHRVAVMYLGEIVEIGPREAIFSNPQHAYTKKLLAAVPKVDPARRGRKLQISNDEILSPIRPMGYVPPARTYRAVGNDHFVCESR</sequence>
<keyword evidence="6" id="KW-0677">Repeat</keyword>
<dbReference type="NCBIfam" id="NF007739">
    <property type="entry name" value="PRK10419.1"/>
    <property type="match status" value="2"/>
</dbReference>
<keyword evidence="7" id="KW-0547">Nucleotide-binding</keyword>
<dbReference type="Proteomes" id="UP000245865">
    <property type="component" value="Unassembled WGS sequence"/>
</dbReference>
<dbReference type="GO" id="GO:0055085">
    <property type="term" value="P:transmembrane transport"/>
    <property type="evidence" value="ECO:0007669"/>
    <property type="project" value="UniProtKB-ARBA"/>
</dbReference>
<evidence type="ECO:0000256" key="1">
    <source>
        <dbReference type="ARBA" id="ARBA00004417"/>
    </source>
</evidence>
<evidence type="ECO:0000256" key="4">
    <source>
        <dbReference type="ARBA" id="ARBA00022475"/>
    </source>
</evidence>
<dbReference type="InterPro" id="IPR027417">
    <property type="entry name" value="P-loop_NTPase"/>
</dbReference>
<evidence type="ECO:0000256" key="18">
    <source>
        <dbReference type="ARBA" id="ARBA00041187"/>
    </source>
</evidence>
<dbReference type="SMART" id="SM00382">
    <property type="entry name" value="AAA"/>
    <property type="match status" value="2"/>
</dbReference>
<dbReference type="GO" id="GO:0016887">
    <property type="term" value="F:ATP hydrolysis activity"/>
    <property type="evidence" value="ECO:0007669"/>
    <property type="project" value="InterPro"/>
</dbReference>
<evidence type="ECO:0000256" key="10">
    <source>
        <dbReference type="ARBA" id="ARBA00022856"/>
    </source>
</evidence>
<evidence type="ECO:0000259" key="20">
    <source>
        <dbReference type="PROSITE" id="PS50893"/>
    </source>
</evidence>
<keyword evidence="3" id="KW-0813">Transport</keyword>
<dbReference type="RefSeq" id="WP_109707895.1">
    <property type="nucleotide sequence ID" value="NZ_QGDB01000009.1"/>
</dbReference>
<feature type="domain" description="ABC transporter" evidence="20">
    <location>
        <begin position="311"/>
        <end position="561"/>
    </location>
</feature>
<keyword evidence="5" id="KW-0997">Cell inner membrane</keyword>
<dbReference type="Gene3D" id="3.40.50.300">
    <property type="entry name" value="P-loop containing nucleotide triphosphate hydrolases"/>
    <property type="match status" value="2"/>
</dbReference>
<evidence type="ECO:0000256" key="9">
    <source>
        <dbReference type="ARBA" id="ARBA00022840"/>
    </source>
</evidence>
<keyword evidence="8" id="KW-0378">Hydrolase</keyword>
<evidence type="ECO:0000256" key="5">
    <source>
        <dbReference type="ARBA" id="ARBA00022519"/>
    </source>
</evidence>
<reference evidence="21 22" key="1">
    <citation type="submission" date="2018-05" db="EMBL/GenBank/DDBJ databases">
        <title>Comparative genomic sequence analysis between strain HN4 and CCM 8460T (Falsochrobactrum ovis) will provide more evidence to prove that HN4 is a new species of Falsochrobactrum.</title>
        <authorList>
            <person name="Lyu W."/>
            <person name="Sun L."/>
            <person name="Yao L."/>
        </authorList>
    </citation>
    <scope>NUCLEOTIDE SEQUENCE [LARGE SCALE GENOMIC DNA]</scope>
    <source>
        <strain evidence="21 22">HN4</strain>
    </source>
</reference>
<evidence type="ECO:0000313" key="22">
    <source>
        <dbReference type="Proteomes" id="UP000245865"/>
    </source>
</evidence>
<dbReference type="InterPro" id="IPR013563">
    <property type="entry name" value="Oligopep_ABC_C"/>
</dbReference>
<evidence type="ECO:0000256" key="19">
    <source>
        <dbReference type="ARBA" id="ARBA00047640"/>
    </source>
</evidence>
<evidence type="ECO:0000256" key="3">
    <source>
        <dbReference type="ARBA" id="ARBA00022448"/>
    </source>
</evidence>
<keyword evidence="4" id="KW-1003">Cell membrane</keyword>
<dbReference type="InterPro" id="IPR003593">
    <property type="entry name" value="AAA+_ATPase"/>
</dbReference>
<keyword evidence="10" id="KW-0571">Peptide transport</keyword>
<dbReference type="PANTHER" id="PTHR43776:SF15">
    <property type="entry name" value="GLUTATHIONE IMPORT ATP-BINDING PROTEIN GSIA"/>
    <property type="match status" value="1"/>
</dbReference>
<dbReference type="EMBL" id="QGDB01000009">
    <property type="protein sequence ID" value="PWL16513.1"/>
    <property type="molecule type" value="Genomic_DNA"/>
</dbReference>
<organism evidence="21 22">
    <name type="scientific">Falsochrobactrum shanghaiense</name>
    <dbReference type="NCBI Taxonomy" id="2201899"/>
    <lineage>
        <taxon>Bacteria</taxon>
        <taxon>Pseudomonadati</taxon>
        <taxon>Pseudomonadota</taxon>
        <taxon>Alphaproteobacteria</taxon>
        <taxon>Hyphomicrobiales</taxon>
        <taxon>Brucellaceae</taxon>
        <taxon>Falsochrobactrum</taxon>
    </lineage>
</organism>
<keyword evidence="12" id="KW-1278">Translocase</keyword>
<dbReference type="AlphaFoldDB" id="A0A316JBY1"/>
<dbReference type="PANTHER" id="PTHR43776">
    <property type="entry name" value="TRANSPORT ATP-BINDING PROTEIN"/>
    <property type="match status" value="1"/>
</dbReference>
<dbReference type="PROSITE" id="PS50893">
    <property type="entry name" value="ABC_TRANSPORTER_2"/>
    <property type="match status" value="2"/>
</dbReference>
<dbReference type="GO" id="GO:0015833">
    <property type="term" value="P:peptide transport"/>
    <property type="evidence" value="ECO:0007669"/>
    <property type="project" value="UniProtKB-KW"/>
</dbReference>
<comment type="catalytic activity">
    <reaction evidence="19">
        <text>glutathione(out) + ATP + H2O = glutathione(in) + ADP + phosphate + H(+)</text>
        <dbReference type="Rhea" id="RHEA:29791"/>
        <dbReference type="ChEBI" id="CHEBI:15377"/>
        <dbReference type="ChEBI" id="CHEBI:15378"/>
        <dbReference type="ChEBI" id="CHEBI:30616"/>
        <dbReference type="ChEBI" id="CHEBI:43474"/>
        <dbReference type="ChEBI" id="CHEBI:57925"/>
        <dbReference type="ChEBI" id="CHEBI:456216"/>
        <dbReference type="EC" id="7.4.2.10"/>
    </reaction>
</comment>
<evidence type="ECO:0000256" key="13">
    <source>
        <dbReference type="ARBA" id="ARBA00023136"/>
    </source>
</evidence>
<evidence type="ECO:0000256" key="17">
    <source>
        <dbReference type="ARBA" id="ARBA00039050"/>
    </source>
</evidence>